<dbReference type="PATRIC" id="fig|59201.158.peg.5028"/>
<protein>
    <submittedName>
        <fullName evidence="3">Initiator RepB protein</fullName>
    </submittedName>
    <submittedName>
        <fullName evidence="4">RepB family plasmid replication initiator protein</fullName>
    </submittedName>
</protein>
<evidence type="ECO:0000313" key="5">
    <source>
        <dbReference type="EMBL" id="HAD0245616.1"/>
    </source>
</evidence>
<dbReference type="EMBL" id="CP011430">
    <property type="protein sequence ID" value="AKH10433.1"/>
    <property type="molecule type" value="Genomic_DNA"/>
</dbReference>
<accession>A0A0F7JGS8</accession>
<evidence type="ECO:0000313" key="8">
    <source>
        <dbReference type="Proteomes" id="UP000034636"/>
    </source>
</evidence>
<dbReference type="RefSeq" id="WP_001077897.1">
    <property type="nucleotide sequence ID" value="NZ_CDJP01000379.1"/>
</dbReference>
<evidence type="ECO:0000313" key="3">
    <source>
        <dbReference type="EMBL" id="AKH10433.1"/>
    </source>
</evidence>
<evidence type="ECO:0000313" key="7">
    <source>
        <dbReference type="EMBL" id="HAF0402099.1"/>
    </source>
</evidence>
<dbReference type="Proteomes" id="UP000839595">
    <property type="component" value="Unassembled WGS sequence"/>
</dbReference>
<evidence type="ECO:0000313" key="4">
    <source>
        <dbReference type="EMBL" id="ECF1545455.1"/>
    </source>
</evidence>
<feature type="domain" description="Initiator Rep protein WH1" evidence="2">
    <location>
        <begin position="25"/>
        <end position="176"/>
    </location>
</feature>
<dbReference type="EMBL" id="DAANKK010000019">
    <property type="protein sequence ID" value="HAD0245616.1"/>
    <property type="molecule type" value="Genomic_DNA"/>
</dbReference>
<proteinExistence type="inferred from homology"/>
<geneLocation type="plasmid" evidence="3 8">
    <name>pYU39_89</name>
</geneLocation>
<dbReference type="AlphaFoldDB" id="A0A0F7JGS8"/>
<comment type="similarity">
    <text evidence="1">Belongs to the initiator RepB protein family.</text>
</comment>
<reference evidence="5" key="2">
    <citation type="journal article" date="2018" name="Genome Biol.">
        <title>SKESA: strategic k-mer extension for scrupulous assemblies.</title>
        <authorList>
            <person name="Souvorov A."/>
            <person name="Agarwala R."/>
            <person name="Lipman D.J."/>
        </authorList>
    </citation>
    <scope>NUCLEOTIDE SEQUENCE</scope>
    <source>
        <strain evidence="7">2011-60-538-1</strain>
        <strain evidence="6">SSI_AA367</strain>
        <strain evidence="5">Tha16</strain>
    </source>
</reference>
<dbReference type="GO" id="GO:0003887">
    <property type="term" value="F:DNA-directed DNA polymerase activity"/>
    <property type="evidence" value="ECO:0007669"/>
    <property type="project" value="InterPro"/>
</dbReference>
<reference evidence="4" key="3">
    <citation type="submission" date="2019-03" db="EMBL/GenBank/DDBJ databases">
        <authorList>
            <person name="Ashton P.M."/>
            <person name="Dallman T."/>
            <person name="Nair S."/>
            <person name="De Pinna E."/>
            <person name="Peters T."/>
            <person name="Grant K."/>
        </authorList>
    </citation>
    <scope>NUCLEOTIDE SEQUENCE [LARGE SCALE GENOMIC DNA]</scope>
    <source>
        <strain evidence="4">265852</strain>
    </source>
</reference>
<gene>
    <name evidence="4" type="ORF">E0935_19740</name>
    <name evidence="5" type="ORF">G0M00_13420</name>
    <name evidence="6" type="ORF">G0N78_18605</name>
    <name evidence="7" type="ORF">G9C41_003306</name>
    <name evidence="3" type="ORF">SE14_05101</name>
</gene>
<name>A0A0F7JGS8_SALTM</name>
<dbReference type="InterPro" id="IPR036390">
    <property type="entry name" value="WH_DNA-bd_sf"/>
</dbReference>
<dbReference type="Pfam" id="PF01051">
    <property type="entry name" value="Rep3_N"/>
    <property type="match status" value="1"/>
</dbReference>
<dbReference type="EMBL" id="DAATWK010000019">
    <property type="protein sequence ID" value="HAF0402099.1"/>
    <property type="molecule type" value="Genomic_DNA"/>
</dbReference>
<reference evidence="3 8" key="1">
    <citation type="journal article" date="2015" name="Genome Announc.">
        <title>Complete Genome Sequencing of a Multidrug-Resistant and Human-Invasive Salmonella enterica Serovar Typhimurium Strain of the Emerging Sequence Type 213 Genotype.</title>
        <authorList>
            <person name="Calva E."/>
            <person name="Silva C."/>
            <person name="Zaidi M.B."/>
            <person name="Sanchez-Flores A."/>
            <person name="Estrada K."/>
            <person name="Silva G.G."/>
            <person name="Soto-Jimenez L.M."/>
            <person name="Wiesner M."/>
            <person name="Fernandez-Mora M."/>
            <person name="Edwards R.A."/>
            <person name="Vinuesa P."/>
        </authorList>
    </citation>
    <scope>NUCLEOTIDE SEQUENCE [LARGE SCALE GENOMIC DNA]</scope>
    <source>
        <strain evidence="3 8">YU39</strain>
        <plasmid evidence="3 8">pYU39_89</plasmid>
    </source>
</reference>
<dbReference type="EMBL" id="AAIKGB010000023">
    <property type="protein sequence ID" value="ECF1545455.1"/>
    <property type="molecule type" value="Genomic_DNA"/>
</dbReference>
<dbReference type="EMBL" id="DAANTJ010000016">
    <property type="protein sequence ID" value="HAD1340748.1"/>
    <property type="molecule type" value="Genomic_DNA"/>
</dbReference>
<dbReference type="InterPro" id="IPR000525">
    <property type="entry name" value="Initiator_Rep_WH1"/>
</dbReference>
<dbReference type="InterPro" id="IPR036388">
    <property type="entry name" value="WH-like_DNA-bd_sf"/>
</dbReference>
<keyword evidence="3" id="KW-0614">Plasmid</keyword>
<organism evidence="3 8">
    <name type="scientific">Salmonella typhimurium</name>
    <dbReference type="NCBI Taxonomy" id="90371"/>
    <lineage>
        <taxon>Bacteria</taxon>
        <taxon>Pseudomonadati</taxon>
        <taxon>Pseudomonadota</taxon>
        <taxon>Gammaproteobacteria</taxon>
        <taxon>Enterobacterales</taxon>
        <taxon>Enterobacteriaceae</taxon>
        <taxon>Salmonella</taxon>
    </lineage>
</organism>
<sequence length="251" mass="28876">MNRAELTAKAVSLIESATPISRSLAQANEITEAAYHLTRDQKRLLFIVVGRLRYASKDGVLGSGACELTVNEYAEMYNLPSAEASKDIRKAISGLSEKKVTIYNPDESTESEDSYESYPWMIKDAYSPRRGTYIIHLNPYLMPFFTLLDKRFTRLNFTEVSRLTNPYSMRLYESLCQYRKDDGSGFAILGVEWMRERYGLPKSYQRYAEFKRSFLTKAVAEIEKNTKMKIVFSEVTEGGKVTRIKFTYQQS</sequence>
<dbReference type="Gene3D" id="1.10.10.10">
    <property type="entry name" value="Winged helix-like DNA-binding domain superfamily/Winged helix DNA-binding domain"/>
    <property type="match status" value="2"/>
</dbReference>
<evidence type="ECO:0000259" key="2">
    <source>
        <dbReference type="Pfam" id="PF01051"/>
    </source>
</evidence>
<reference evidence="5" key="4">
    <citation type="submission" date="2019-08" db="EMBL/GenBank/DDBJ databases">
        <authorList>
            <consortium name="NCBI Pathogen Detection Project"/>
        </authorList>
    </citation>
    <scope>NUCLEOTIDE SEQUENCE</scope>
    <source>
        <strain evidence="7">2011-60-538-1</strain>
        <strain evidence="6">SSI_AA367</strain>
        <strain evidence="5">Tha16</strain>
    </source>
</reference>
<dbReference type="GO" id="GO:0006270">
    <property type="term" value="P:DNA replication initiation"/>
    <property type="evidence" value="ECO:0007669"/>
    <property type="project" value="InterPro"/>
</dbReference>
<dbReference type="Proteomes" id="UP000034636">
    <property type="component" value="Plasmid pYU39_89"/>
</dbReference>
<evidence type="ECO:0000256" key="1">
    <source>
        <dbReference type="ARBA" id="ARBA00038283"/>
    </source>
</evidence>
<dbReference type="Pfam" id="PF21205">
    <property type="entry name" value="Rep3_C"/>
    <property type="match status" value="1"/>
</dbReference>
<dbReference type="SUPFAM" id="SSF46785">
    <property type="entry name" value="Winged helix' DNA-binding domain"/>
    <property type="match status" value="2"/>
</dbReference>
<evidence type="ECO:0000313" key="6">
    <source>
        <dbReference type="EMBL" id="HAD1340748.1"/>
    </source>
</evidence>